<accession>A0A7C6A9H8</accession>
<evidence type="ECO:0000259" key="2">
    <source>
        <dbReference type="PROSITE" id="PS00662"/>
    </source>
</evidence>
<gene>
    <name evidence="3" type="ORF">ENW73_06975</name>
</gene>
<dbReference type="Pfam" id="PF00437">
    <property type="entry name" value="T2SSE"/>
    <property type="match status" value="1"/>
</dbReference>
<dbReference type="InterPro" id="IPR050921">
    <property type="entry name" value="T4SS_GSP_E_ATPase"/>
</dbReference>
<dbReference type="AlphaFoldDB" id="A0A7C6A9H8"/>
<dbReference type="PROSITE" id="PS00662">
    <property type="entry name" value="T2SP_E"/>
    <property type="match status" value="1"/>
</dbReference>
<name>A0A7C6A9H8_UNCW3</name>
<dbReference type="EMBL" id="DTLI01000166">
    <property type="protein sequence ID" value="HHS52590.1"/>
    <property type="molecule type" value="Genomic_DNA"/>
</dbReference>
<dbReference type="GO" id="GO:0005524">
    <property type="term" value="F:ATP binding"/>
    <property type="evidence" value="ECO:0007669"/>
    <property type="project" value="InterPro"/>
</dbReference>
<dbReference type="SMART" id="SM00382">
    <property type="entry name" value="AAA"/>
    <property type="match status" value="1"/>
</dbReference>
<comment type="similarity">
    <text evidence="1">Belongs to the GSP E family.</text>
</comment>
<dbReference type="NCBIfam" id="TIGR01420">
    <property type="entry name" value="pilT_fam"/>
    <property type="match status" value="1"/>
</dbReference>
<proteinExistence type="inferred from homology"/>
<dbReference type="InterPro" id="IPR006321">
    <property type="entry name" value="PilT/PilU"/>
</dbReference>
<sequence length="368" mass="41163">MDIDELLKYAAKYGASDLHITSGNPPIIRVNGRLKRIPGPALTQEEVRTLIFSILTEEQRSKLEQKRELDLSYAWGKVAPYIKLDYQSADRVRARVNVFQEINGIGAAFRIIPARIRTLDELPAPESVKELARKRKGLVLVTGPTGCGKSTTLASMIDFIDHERTERIITIEDPIEYIFQGKNCLISQREIGIHSISFANALRACLREDPDVILVGEMRDLETISLALTAAETGHLVLSTLHTNNVAETVDRVVDVFPSDQHNYVRQIFANVIMGIISQILVPRKDGRGRVAAMEILIATPAIRNLIREAKSYQIPSLVQTGLQYGMQTLDQSLTNLLRKGLISLQVAQEYAVDKKLFKREESPEPIA</sequence>
<dbReference type="Gene3D" id="3.30.450.90">
    <property type="match status" value="1"/>
</dbReference>
<dbReference type="InterPro" id="IPR003593">
    <property type="entry name" value="AAA+_ATPase"/>
</dbReference>
<feature type="domain" description="Bacterial type II secretion system protein E" evidence="2">
    <location>
        <begin position="206"/>
        <end position="220"/>
    </location>
</feature>
<dbReference type="GO" id="GO:0016887">
    <property type="term" value="F:ATP hydrolysis activity"/>
    <property type="evidence" value="ECO:0007669"/>
    <property type="project" value="InterPro"/>
</dbReference>
<evidence type="ECO:0000313" key="3">
    <source>
        <dbReference type="EMBL" id="HHS52590.1"/>
    </source>
</evidence>
<dbReference type="Gene3D" id="3.40.50.300">
    <property type="entry name" value="P-loop containing nucleotide triphosphate hydrolases"/>
    <property type="match status" value="1"/>
</dbReference>
<dbReference type="InterPro" id="IPR001482">
    <property type="entry name" value="T2SS/T4SS_dom"/>
</dbReference>
<comment type="caution">
    <text evidence="3">The sequence shown here is derived from an EMBL/GenBank/DDBJ whole genome shotgun (WGS) entry which is preliminary data.</text>
</comment>
<dbReference type="CDD" id="cd01131">
    <property type="entry name" value="PilT"/>
    <property type="match status" value="1"/>
</dbReference>
<dbReference type="PANTHER" id="PTHR30486">
    <property type="entry name" value="TWITCHING MOTILITY PROTEIN PILT"/>
    <property type="match status" value="1"/>
</dbReference>
<organism evidence="3">
    <name type="scientific">candidate division WOR-3 bacterium</name>
    <dbReference type="NCBI Taxonomy" id="2052148"/>
    <lineage>
        <taxon>Bacteria</taxon>
        <taxon>Bacteria division WOR-3</taxon>
    </lineage>
</organism>
<dbReference type="SUPFAM" id="SSF52540">
    <property type="entry name" value="P-loop containing nucleoside triphosphate hydrolases"/>
    <property type="match status" value="1"/>
</dbReference>
<evidence type="ECO:0000256" key="1">
    <source>
        <dbReference type="ARBA" id="ARBA00006611"/>
    </source>
</evidence>
<protein>
    <submittedName>
        <fullName evidence="3">Type IV pilus twitching motility protein PilT</fullName>
    </submittedName>
</protein>
<dbReference type="InterPro" id="IPR027417">
    <property type="entry name" value="P-loop_NTPase"/>
</dbReference>
<reference evidence="3" key="1">
    <citation type="journal article" date="2020" name="mSystems">
        <title>Genome- and Community-Level Interaction Insights into Carbon Utilization and Element Cycling Functions of Hydrothermarchaeota in Hydrothermal Sediment.</title>
        <authorList>
            <person name="Zhou Z."/>
            <person name="Liu Y."/>
            <person name="Xu W."/>
            <person name="Pan J."/>
            <person name="Luo Z.H."/>
            <person name="Li M."/>
        </authorList>
    </citation>
    <scope>NUCLEOTIDE SEQUENCE [LARGE SCALE GENOMIC DNA]</scope>
    <source>
        <strain evidence="3">SpSt-876</strain>
    </source>
</reference>